<dbReference type="EMBL" id="CP004354">
    <property type="protein sequence ID" value="AGG66998.1"/>
    <property type="molecule type" value="Genomic_DNA"/>
</dbReference>
<keyword evidence="2" id="KW-1185">Reference proteome</keyword>
<dbReference type="HOGENOM" id="CLU_099771_0_0_11"/>
<dbReference type="RefSeq" id="WP_015651429.1">
    <property type="nucleotide sequence ID" value="NC_020506.1"/>
</dbReference>
<dbReference type="KEGG" id="ccn:H924_07780"/>
<dbReference type="OrthoDB" id="4417510at2"/>
<dbReference type="AlphaFoldDB" id="M1UZ88"/>
<proteinExistence type="predicted"/>
<name>M1UZ88_9CORY</name>
<evidence type="ECO:0000313" key="1">
    <source>
        <dbReference type="EMBL" id="AGG66998.1"/>
    </source>
</evidence>
<dbReference type="SUPFAM" id="SSF54631">
    <property type="entry name" value="CBS-domain pair"/>
    <property type="match status" value="1"/>
</dbReference>
<dbReference type="Gene3D" id="3.10.580.10">
    <property type="entry name" value="CBS-domain"/>
    <property type="match status" value="1"/>
</dbReference>
<accession>M1UZ88</accession>
<organism evidence="1 2">
    <name type="scientific">Corynebacterium callunae DSM 20147</name>
    <dbReference type="NCBI Taxonomy" id="1121353"/>
    <lineage>
        <taxon>Bacteria</taxon>
        <taxon>Bacillati</taxon>
        <taxon>Actinomycetota</taxon>
        <taxon>Actinomycetes</taxon>
        <taxon>Mycobacteriales</taxon>
        <taxon>Corynebacteriaceae</taxon>
        <taxon>Corynebacterium</taxon>
    </lineage>
</organism>
<reference evidence="1 2" key="1">
    <citation type="submission" date="2013-02" db="EMBL/GenBank/DDBJ databases">
        <title>The complete genome sequence of Corynebacterium callunae DSM 20147.</title>
        <authorList>
            <person name="Ruckert C."/>
            <person name="Albersmeier A."/>
            <person name="Kalinowski J."/>
        </authorList>
    </citation>
    <scope>NUCLEOTIDE SEQUENCE [LARGE SCALE GENOMIC DNA]</scope>
    <source>
        <strain evidence="1 2">DSM 20147</strain>
    </source>
</reference>
<sequence>MTPNIDRATQFLAAFNDIESHLRFRLNADISDSFRWMVGQAANRRLINPAQEEVLKSFSELRNAISHGTYHNNKPIADPRPDTVATIEKIRDVLLNPPLALKVLPAQQVKIFYSNSSIAEVLELIRTTEISQFPIYQDGEYLSLLTTNTIARWIAADLKDNAKINAKTIKDVLRFAESSDTAVLLPRSATAQEVVDALTSPELPWSVIITENGTKHQKPLRLITGWDLRLLLEKLENP</sequence>
<evidence type="ECO:0008006" key="3">
    <source>
        <dbReference type="Google" id="ProtNLM"/>
    </source>
</evidence>
<dbReference type="InterPro" id="IPR046342">
    <property type="entry name" value="CBS_dom_sf"/>
</dbReference>
<dbReference type="eggNOG" id="COG0517">
    <property type="taxonomic scope" value="Bacteria"/>
</dbReference>
<dbReference type="Proteomes" id="UP000011760">
    <property type="component" value="Chromosome"/>
</dbReference>
<gene>
    <name evidence="1" type="ORF">H924_07780</name>
</gene>
<protein>
    <recommendedName>
        <fullName evidence="3">CBS domain-containing protein</fullName>
    </recommendedName>
</protein>
<evidence type="ECO:0000313" key="2">
    <source>
        <dbReference type="Proteomes" id="UP000011760"/>
    </source>
</evidence>
<dbReference type="STRING" id="1121353.H924_07780"/>
<dbReference type="PATRIC" id="fig|1121353.3.peg.1586"/>